<keyword evidence="6" id="KW-0066">ATP synthesis</keyword>
<dbReference type="OrthoDB" id="1262810at2759"/>
<dbReference type="Proteomes" id="UP001151287">
    <property type="component" value="Unassembled WGS sequence"/>
</dbReference>
<evidence type="ECO:0000256" key="4">
    <source>
        <dbReference type="ARBA" id="ARBA00023065"/>
    </source>
</evidence>
<protein>
    <submittedName>
        <fullName evidence="8">Uncharacterized protein</fullName>
    </submittedName>
</protein>
<evidence type="ECO:0000256" key="3">
    <source>
        <dbReference type="ARBA" id="ARBA00022781"/>
    </source>
</evidence>
<keyword evidence="9" id="KW-1185">Reference proteome</keyword>
<dbReference type="EMBL" id="JAMQYH010000002">
    <property type="protein sequence ID" value="KAJ1697736.1"/>
    <property type="molecule type" value="Genomic_DNA"/>
</dbReference>
<reference evidence="8" key="1">
    <citation type="journal article" date="2022" name="Cell">
        <title>Repeat-based holocentromeres influence genome architecture and karyotype evolution.</title>
        <authorList>
            <person name="Hofstatter P.G."/>
            <person name="Thangavel G."/>
            <person name="Lux T."/>
            <person name="Neumann P."/>
            <person name="Vondrak T."/>
            <person name="Novak P."/>
            <person name="Zhang M."/>
            <person name="Costa L."/>
            <person name="Castellani M."/>
            <person name="Scott A."/>
            <person name="Toegelov H."/>
            <person name="Fuchs J."/>
            <person name="Mata-Sucre Y."/>
            <person name="Dias Y."/>
            <person name="Vanzela A.L.L."/>
            <person name="Huettel B."/>
            <person name="Almeida C.C.S."/>
            <person name="Simkova H."/>
            <person name="Souza G."/>
            <person name="Pedrosa-Harand A."/>
            <person name="Macas J."/>
            <person name="Mayer K.F.X."/>
            <person name="Houben A."/>
            <person name="Marques A."/>
        </authorList>
    </citation>
    <scope>NUCLEOTIDE SEQUENCE</scope>
    <source>
        <strain evidence="8">RhyBre1mFocal</strain>
    </source>
</reference>
<sequence>MNILNQPISTGSCQSSSLSKEASSKITNNPLPASVKIDGTTQATKQNLSSLKCNASNVLHERQSQAAQFQPYMLNFLQSIFQEKKFSQATSAESLVLTVAVSSAVKLDQNQIDLIAKKMRRITGFTKLKLVNTVDPSLIAGFVISYGMDESCVIDLSVKGQLAALANKVEASDQRVHNRV</sequence>
<feature type="compositionally biased region" description="Polar residues" evidence="7">
    <location>
        <begin position="1"/>
        <end position="11"/>
    </location>
</feature>
<keyword evidence="4" id="KW-0406">Ion transport</keyword>
<dbReference type="GO" id="GO:0016020">
    <property type="term" value="C:membrane"/>
    <property type="evidence" value="ECO:0007669"/>
    <property type="project" value="UniProtKB-SubCell"/>
</dbReference>
<dbReference type="Pfam" id="PF00213">
    <property type="entry name" value="OSCP"/>
    <property type="match status" value="1"/>
</dbReference>
<feature type="region of interest" description="Disordered" evidence="7">
    <location>
        <begin position="1"/>
        <end position="31"/>
    </location>
</feature>
<evidence type="ECO:0000256" key="5">
    <source>
        <dbReference type="ARBA" id="ARBA00023136"/>
    </source>
</evidence>
<gene>
    <name evidence="8" type="ORF">LUZ63_006248</name>
</gene>
<evidence type="ECO:0000256" key="7">
    <source>
        <dbReference type="SAM" id="MobiDB-lite"/>
    </source>
</evidence>
<evidence type="ECO:0000256" key="2">
    <source>
        <dbReference type="ARBA" id="ARBA00022448"/>
    </source>
</evidence>
<evidence type="ECO:0000256" key="1">
    <source>
        <dbReference type="ARBA" id="ARBA00004370"/>
    </source>
</evidence>
<evidence type="ECO:0000313" key="9">
    <source>
        <dbReference type="Proteomes" id="UP001151287"/>
    </source>
</evidence>
<dbReference type="InterPro" id="IPR000711">
    <property type="entry name" value="ATPase_OSCP/dsu"/>
</dbReference>
<evidence type="ECO:0000256" key="6">
    <source>
        <dbReference type="ARBA" id="ARBA00023310"/>
    </source>
</evidence>
<comment type="subcellular location">
    <subcellularLocation>
        <location evidence="1">Membrane</location>
    </subcellularLocation>
</comment>
<keyword evidence="5" id="KW-0472">Membrane</keyword>
<keyword evidence="2" id="KW-0813">Transport</keyword>
<dbReference type="GO" id="GO:0046933">
    <property type="term" value="F:proton-transporting ATP synthase activity, rotational mechanism"/>
    <property type="evidence" value="ECO:0007669"/>
    <property type="project" value="InterPro"/>
</dbReference>
<comment type="caution">
    <text evidence="8">The sequence shown here is derived from an EMBL/GenBank/DDBJ whole genome shotgun (WGS) entry which is preliminary data.</text>
</comment>
<keyword evidence="3" id="KW-0375">Hydrogen ion transport</keyword>
<organism evidence="8 9">
    <name type="scientific">Rhynchospora breviuscula</name>
    <dbReference type="NCBI Taxonomy" id="2022672"/>
    <lineage>
        <taxon>Eukaryota</taxon>
        <taxon>Viridiplantae</taxon>
        <taxon>Streptophyta</taxon>
        <taxon>Embryophyta</taxon>
        <taxon>Tracheophyta</taxon>
        <taxon>Spermatophyta</taxon>
        <taxon>Magnoliopsida</taxon>
        <taxon>Liliopsida</taxon>
        <taxon>Poales</taxon>
        <taxon>Cyperaceae</taxon>
        <taxon>Cyperoideae</taxon>
        <taxon>Rhynchosporeae</taxon>
        <taxon>Rhynchospora</taxon>
    </lineage>
</organism>
<evidence type="ECO:0000313" key="8">
    <source>
        <dbReference type="EMBL" id="KAJ1697736.1"/>
    </source>
</evidence>
<proteinExistence type="predicted"/>
<dbReference type="PANTHER" id="PTHR11910">
    <property type="entry name" value="ATP SYNTHASE DELTA CHAIN"/>
    <property type="match status" value="1"/>
</dbReference>
<name>A0A9Q0HTD8_9POAL</name>
<feature type="compositionally biased region" description="Low complexity" evidence="7">
    <location>
        <begin position="12"/>
        <end position="21"/>
    </location>
</feature>
<accession>A0A9Q0HTD8</accession>
<dbReference type="AlphaFoldDB" id="A0A9Q0HTD8"/>